<comment type="subunit">
    <text evidence="2">Monomer. Binds 30S ribosomal subunits, but not 50S ribosomal subunits or 70S ribosomes.</text>
</comment>
<dbReference type="EMBL" id="DVNH01000015">
    <property type="protein sequence ID" value="HIU51337.1"/>
    <property type="molecule type" value="Genomic_DNA"/>
</dbReference>
<dbReference type="GO" id="GO:0030490">
    <property type="term" value="P:maturation of SSU-rRNA"/>
    <property type="evidence" value="ECO:0007669"/>
    <property type="project" value="UniProtKB-UniRule"/>
</dbReference>
<dbReference type="Proteomes" id="UP000824093">
    <property type="component" value="Unassembled WGS sequence"/>
</dbReference>
<keyword evidence="2" id="KW-0963">Cytoplasm</keyword>
<dbReference type="GO" id="GO:0005829">
    <property type="term" value="C:cytosol"/>
    <property type="evidence" value="ECO:0007669"/>
    <property type="project" value="TreeGrafter"/>
</dbReference>
<dbReference type="InterPro" id="IPR023799">
    <property type="entry name" value="RbfA_dom_sf"/>
</dbReference>
<evidence type="ECO:0000313" key="4">
    <source>
        <dbReference type="Proteomes" id="UP000824093"/>
    </source>
</evidence>
<dbReference type="PANTHER" id="PTHR33515:SF1">
    <property type="entry name" value="RIBOSOME-BINDING FACTOR A, CHLOROPLASTIC-RELATED"/>
    <property type="match status" value="1"/>
</dbReference>
<evidence type="ECO:0000256" key="2">
    <source>
        <dbReference type="HAMAP-Rule" id="MF_00003"/>
    </source>
</evidence>
<gene>
    <name evidence="2 3" type="primary">rbfA</name>
    <name evidence="3" type="ORF">IAB70_01730</name>
</gene>
<dbReference type="InterPro" id="IPR000238">
    <property type="entry name" value="RbfA"/>
</dbReference>
<dbReference type="PROSITE" id="PS01319">
    <property type="entry name" value="RBFA"/>
    <property type="match status" value="1"/>
</dbReference>
<dbReference type="Gene3D" id="3.30.300.20">
    <property type="match status" value="1"/>
</dbReference>
<dbReference type="Pfam" id="PF02033">
    <property type="entry name" value="RBFA"/>
    <property type="match status" value="1"/>
</dbReference>
<dbReference type="HAMAP" id="MF_00003">
    <property type="entry name" value="RbfA"/>
    <property type="match status" value="1"/>
</dbReference>
<comment type="caution">
    <text evidence="3">The sequence shown here is derived from an EMBL/GenBank/DDBJ whole genome shotgun (WGS) entry which is preliminary data.</text>
</comment>
<protein>
    <recommendedName>
        <fullName evidence="2">Ribosome-binding factor A</fullName>
    </recommendedName>
</protein>
<sequence length="124" mass="14044">MAKKTNPRWGRVDEEMKKEISYIISNEIKDPNVTGLISVTKVHVTTDLKYAKVYVSILNAKNTKETLAGLKKSAGFVRSEVAKRVNLRTTPEIIFELDDSMEYGARIDSILKEVMKDIKPEKGE</sequence>
<comment type="subcellular location">
    <subcellularLocation>
        <location evidence="2">Cytoplasm</location>
    </subcellularLocation>
</comment>
<dbReference type="GO" id="GO:0043024">
    <property type="term" value="F:ribosomal small subunit binding"/>
    <property type="evidence" value="ECO:0007669"/>
    <property type="project" value="TreeGrafter"/>
</dbReference>
<organism evidence="3 4">
    <name type="scientific">Candidatus Merdicola faecigallinarum</name>
    <dbReference type="NCBI Taxonomy" id="2840862"/>
    <lineage>
        <taxon>Bacteria</taxon>
        <taxon>Bacillati</taxon>
        <taxon>Bacillota</taxon>
        <taxon>Clostridia</taxon>
        <taxon>Candidatus Merdicola</taxon>
    </lineage>
</organism>
<evidence type="ECO:0000313" key="3">
    <source>
        <dbReference type="EMBL" id="HIU51337.1"/>
    </source>
</evidence>
<evidence type="ECO:0000256" key="1">
    <source>
        <dbReference type="ARBA" id="ARBA00022517"/>
    </source>
</evidence>
<keyword evidence="1 2" id="KW-0690">Ribosome biogenesis</keyword>
<dbReference type="InterPro" id="IPR015946">
    <property type="entry name" value="KH_dom-like_a/b"/>
</dbReference>
<comment type="function">
    <text evidence="2">One of several proteins that assist in the late maturation steps of the functional core of the 30S ribosomal subunit. Associates with free 30S ribosomal subunits (but not with 30S subunits that are part of 70S ribosomes or polysomes). Required for efficient processing of 16S rRNA. May interact with the 5'-terminal helix region of 16S rRNA.</text>
</comment>
<dbReference type="InterPro" id="IPR020053">
    <property type="entry name" value="Ribosome-bd_factorA_CS"/>
</dbReference>
<proteinExistence type="inferred from homology"/>
<dbReference type="AlphaFoldDB" id="A0A9D1S9D5"/>
<comment type="similarity">
    <text evidence="2">Belongs to the RbfA family.</text>
</comment>
<reference evidence="3" key="2">
    <citation type="journal article" date="2021" name="PeerJ">
        <title>Extensive microbial diversity within the chicken gut microbiome revealed by metagenomics and culture.</title>
        <authorList>
            <person name="Gilroy R."/>
            <person name="Ravi A."/>
            <person name="Getino M."/>
            <person name="Pursley I."/>
            <person name="Horton D.L."/>
            <person name="Alikhan N.F."/>
            <person name="Baker D."/>
            <person name="Gharbi K."/>
            <person name="Hall N."/>
            <person name="Watson M."/>
            <person name="Adriaenssens E.M."/>
            <person name="Foster-Nyarko E."/>
            <person name="Jarju S."/>
            <person name="Secka A."/>
            <person name="Antonio M."/>
            <person name="Oren A."/>
            <person name="Chaudhuri R.R."/>
            <person name="La Ragione R."/>
            <person name="Hildebrand F."/>
            <person name="Pallen M.J."/>
        </authorList>
    </citation>
    <scope>NUCLEOTIDE SEQUENCE</scope>
    <source>
        <strain evidence="3">CHK195-15760</strain>
    </source>
</reference>
<name>A0A9D1S9D5_9FIRM</name>
<dbReference type="SUPFAM" id="SSF89919">
    <property type="entry name" value="Ribosome-binding factor A, RbfA"/>
    <property type="match status" value="1"/>
</dbReference>
<dbReference type="PANTHER" id="PTHR33515">
    <property type="entry name" value="RIBOSOME-BINDING FACTOR A, CHLOROPLASTIC-RELATED"/>
    <property type="match status" value="1"/>
</dbReference>
<accession>A0A9D1S9D5</accession>
<reference evidence="3" key="1">
    <citation type="submission" date="2020-10" db="EMBL/GenBank/DDBJ databases">
        <authorList>
            <person name="Gilroy R."/>
        </authorList>
    </citation>
    <scope>NUCLEOTIDE SEQUENCE</scope>
    <source>
        <strain evidence="3">CHK195-15760</strain>
    </source>
</reference>
<dbReference type="NCBIfam" id="TIGR00082">
    <property type="entry name" value="rbfA"/>
    <property type="match status" value="1"/>
</dbReference>